<organism evidence="1 2">
    <name type="scientific">Seminavis robusta</name>
    <dbReference type="NCBI Taxonomy" id="568900"/>
    <lineage>
        <taxon>Eukaryota</taxon>
        <taxon>Sar</taxon>
        <taxon>Stramenopiles</taxon>
        <taxon>Ochrophyta</taxon>
        <taxon>Bacillariophyta</taxon>
        <taxon>Bacillariophyceae</taxon>
        <taxon>Bacillariophycidae</taxon>
        <taxon>Naviculales</taxon>
        <taxon>Naviculaceae</taxon>
        <taxon>Seminavis</taxon>
    </lineage>
</organism>
<reference evidence="1" key="1">
    <citation type="submission" date="2020-06" db="EMBL/GenBank/DDBJ databases">
        <authorList>
            <consortium name="Plant Systems Biology data submission"/>
        </authorList>
    </citation>
    <scope>NUCLEOTIDE SEQUENCE</scope>
    <source>
        <strain evidence="1">D6</strain>
    </source>
</reference>
<evidence type="ECO:0000313" key="1">
    <source>
        <dbReference type="EMBL" id="CAB9498713.1"/>
    </source>
</evidence>
<protein>
    <submittedName>
        <fullName evidence="1">Uncharacterized protein</fullName>
    </submittedName>
</protein>
<dbReference type="OrthoDB" id="55119at2759"/>
<keyword evidence="2" id="KW-1185">Reference proteome</keyword>
<name>A0A9N8H1M0_9STRA</name>
<dbReference type="Proteomes" id="UP001153069">
    <property type="component" value="Unassembled WGS sequence"/>
</dbReference>
<proteinExistence type="predicted"/>
<evidence type="ECO:0000313" key="2">
    <source>
        <dbReference type="Proteomes" id="UP001153069"/>
    </source>
</evidence>
<sequence>MPPSAPRRSQQQVNEDFLRVMMELRLVLRTEDIPEKLLVLMVGYKNTASTGYLKAKSHHRKANRIQVSKGIVRLTEAGIEAGPDVDPPRDNREIQARIKELVKQKKGVPSDKLDIVFDILLDGQMHSKAELLEAAHYKHPSSTGFLKIMSAMKELGLTEGDSKSVKFTKIVFPFADP</sequence>
<dbReference type="EMBL" id="CAICTM010000043">
    <property type="protein sequence ID" value="CAB9498713.1"/>
    <property type="molecule type" value="Genomic_DNA"/>
</dbReference>
<accession>A0A9N8H1M0</accession>
<comment type="caution">
    <text evidence="1">The sequence shown here is derived from an EMBL/GenBank/DDBJ whole genome shotgun (WGS) entry which is preliminary data.</text>
</comment>
<gene>
    <name evidence="1" type="ORF">SEMRO_43_G026380.1</name>
</gene>
<dbReference type="AlphaFoldDB" id="A0A9N8H1M0"/>